<name>A0AAE0PL43_SORBR</name>
<reference evidence="2" key="1">
    <citation type="journal article" date="2023" name="Mol. Phylogenet. Evol.">
        <title>Genome-scale phylogeny and comparative genomics of the fungal order Sordariales.</title>
        <authorList>
            <person name="Hensen N."/>
            <person name="Bonometti L."/>
            <person name="Westerberg I."/>
            <person name="Brannstrom I.O."/>
            <person name="Guillou S."/>
            <person name="Cros-Aarteil S."/>
            <person name="Calhoun S."/>
            <person name="Haridas S."/>
            <person name="Kuo A."/>
            <person name="Mondo S."/>
            <person name="Pangilinan J."/>
            <person name="Riley R."/>
            <person name="LaButti K."/>
            <person name="Andreopoulos B."/>
            <person name="Lipzen A."/>
            <person name="Chen C."/>
            <person name="Yan M."/>
            <person name="Daum C."/>
            <person name="Ng V."/>
            <person name="Clum A."/>
            <person name="Steindorff A."/>
            <person name="Ohm R.A."/>
            <person name="Martin F."/>
            <person name="Silar P."/>
            <person name="Natvig D.O."/>
            <person name="Lalanne C."/>
            <person name="Gautier V."/>
            <person name="Ament-Velasquez S.L."/>
            <person name="Kruys A."/>
            <person name="Hutchinson M.I."/>
            <person name="Powell A.J."/>
            <person name="Barry K."/>
            <person name="Miller A.N."/>
            <person name="Grigoriev I.V."/>
            <person name="Debuchy R."/>
            <person name="Gladieux P."/>
            <person name="Hiltunen Thoren M."/>
            <person name="Johannesson H."/>
        </authorList>
    </citation>
    <scope>NUCLEOTIDE SEQUENCE</scope>
    <source>
        <strain evidence="2">FGSC 1904</strain>
    </source>
</reference>
<organism evidence="2 3">
    <name type="scientific">Sordaria brevicollis</name>
    <dbReference type="NCBI Taxonomy" id="83679"/>
    <lineage>
        <taxon>Eukaryota</taxon>
        <taxon>Fungi</taxon>
        <taxon>Dikarya</taxon>
        <taxon>Ascomycota</taxon>
        <taxon>Pezizomycotina</taxon>
        <taxon>Sordariomycetes</taxon>
        <taxon>Sordariomycetidae</taxon>
        <taxon>Sordariales</taxon>
        <taxon>Sordariaceae</taxon>
        <taxon>Sordaria</taxon>
    </lineage>
</organism>
<dbReference type="AlphaFoldDB" id="A0AAE0PL43"/>
<evidence type="ECO:0000256" key="1">
    <source>
        <dbReference type="SAM" id="MobiDB-lite"/>
    </source>
</evidence>
<reference evidence="2" key="2">
    <citation type="submission" date="2023-07" db="EMBL/GenBank/DDBJ databases">
        <authorList>
            <consortium name="Lawrence Berkeley National Laboratory"/>
            <person name="Haridas S."/>
            <person name="Hensen N."/>
            <person name="Bonometti L."/>
            <person name="Westerberg I."/>
            <person name="Brannstrom I.O."/>
            <person name="Guillou S."/>
            <person name="Cros-Aarteil S."/>
            <person name="Calhoun S."/>
            <person name="Kuo A."/>
            <person name="Mondo S."/>
            <person name="Pangilinan J."/>
            <person name="Riley R."/>
            <person name="LaButti K."/>
            <person name="Andreopoulos B."/>
            <person name="Lipzen A."/>
            <person name="Chen C."/>
            <person name="Yanf M."/>
            <person name="Daum C."/>
            <person name="Ng V."/>
            <person name="Clum A."/>
            <person name="Steindorff A."/>
            <person name="Ohm R."/>
            <person name="Martin F."/>
            <person name="Silar P."/>
            <person name="Natvig D."/>
            <person name="Lalanne C."/>
            <person name="Gautier V."/>
            <person name="Ament-velasquez S.L."/>
            <person name="Kruys A."/>
            <person name="Hutchinson M.I."/>
            <person name="Powell A.J."/>
            <person name="Barry K."/>
            <person name="Miller A.N."/>
            <person name="Grigoriev I.V."/>
            <person name="Debuchy R."/>
            <person name="Gladieux P."/>
            <person name="Thoren M.H."/>
            <person name="Johannesson H."/>
        </authorList>
    </citation>
    <scope>NUCLEOTIDE SEQUENCE</scope>
    <source>
        <strain evidence="2">FGSC 1904</strain>
    </source>
</reference>
<evidence type="ECO:0000313" key="2">
    <source>
        <dbReference type="EMBL" id="KAK3401869.1"/>
    </source>
</evidence>
<evidence type="ECO:0000313" key="3">
    <source>
        <dbReference type="Proteomes" id="UP001281003"/>
    </source>
</evidence>
<accession>A0AAE0PL43</accession>
<sequence>MSTNGDKKTNQNGGYNRREMTAAYGLVMLKTGKDIEPVEPSSAPTASSDPPASTNRPASPRANTNLPAQPVPAAAARLRAPASPQAPVPGQGSLPARPPRQQDQHRESGPAPGSGLPAKPGTPPARPPVAEPVLPPRPSSPKGY</sequence>
<dbReference type="Proteomes" id="UP001281003">
    <property type="component" value="Unassembled WGS sequence"/>
</dbReference>
<feature type="compositionally biased region" description="Pro residues" evidence="1">
    <location>
        <begin position="120"/>
        <end position="144"/>
    </location>
</feature>
<dbReference type="EMBL" id="JAUTDP010000002">
    <property type="protein sequence ID" value="KAK3401869.1"/>
    <property type="molecule type" value="Genomic_DNA"/>
</dbReference>
<gene>
    <name evidence="2" type="ORF">B0T20DRAFT_475982</name>
</gene>
<feature type="compositionally biased region" description="Low complexity" evidence="1">
    <location>
        <begin position="40"/>
        <end position="54"/>
    </location>
</feature>
<proteinExistence type="predicted"/>
<comment type="caution">
    <text evidence="2">The sequence shown here is derived from an EMBL/GenBank/DDBJ whole genome shotgun (WGS) entry which is preliminary data.</text>
</comment>
<keyword evidence="3" id="KW-1185">Reference proteome</keyword>
<feature type="compositionally biased region" description="Polar residues" evidence="1">
    <location>
        <begin position="55"/>
        <end position="65"/>
    </location>
</feature>
<feature type="compositionally biased region" description="Low complexity" evidence="1">
    <location>
        <begin position="66"/>
        <end position="85"/>
    </location>
</feature>
<protein>
    <submittedName>
        <fullName evidence="2">Uncharacterized protein</fullName>
    </submittedName>
</protein>
<feature type="region of interest" description="Disordered" evidence="1">
    <location>
        <begin position="33"/>
        <end position="144"/>
    </location>
</feature>